<accession>A0A0E0FS55</accession>
<reference evidence="1" key="1">
    <citation type="submission" date="2015-04" db="UniProtKB">
        <authorList>
            <consortium name="EnsemblPlants"/>
        </authorList>
    </citation>
    <scope>IDENTIFICATION</scope>
    <source>
        <strain evidence="1">SL10</strain>
    </source>
</reference>
<dbReference type="OMA" id="WKQLIFA"/>
<dbReference type="EnsemblPlants" id="ONIVA01G32740.1">
    <property type="protein sequence ID" value="ONIVA01G32740.1"/>
    <property type="gene ID" value="ONIVA01G32740"/>
</dbReference>
<keyword evidence="2" id="KW-1185">Reference proteome</keyword>
<reference evidence="1" key="2">
    <citation type="submission" date="2018-04" db="EMBL/GenBank/DDBJ databases">
        <title>OnivRS2 (Oryza nivara Reference Sequence Version 2).</title>
        <authorList>
            <person name="Zhang J."/>
            <person name="Kudrna D."/>
            <person name="Lee S."/>
            <person name="Talag J."/>
            <person name="Rajasekar S."/>
            <person name="Welchert J."/>
            <person name="Hsing Y.-I."/>
            <person name="Wing R.A."/>
        </authorList>
    </citation>
    <scope>NUCLEOTIDE SEQUENCE [LARGE SCALE GENOMIC DNA]</scope>
</reference>
<dbReference type="Proteomes" id="UP000006591">
    <property type="component" value="Chromosome 1"/>
</dbReference>
<sequence>MWRRVWVWRKRSRGWAGFTAPSLDLTPFRPQPLSPYLAGIVAKEVGVAKGVQKLGWLRGPQLGLNSFSPPALVAVPCGYFGKGRGSGGSRGWAGFTAPSLDLNPFCPQPLSPYLAGTVAKCVGVAKGIQRLAWLCGPQLGFNSFSPPTLVAGTVAKGGGVAKGVHRQGPPAWKQLIFAPALVDVPCGYCGEGCGCAERDPEAGLASRPPSLDLTPFRPQPLSSYLAGTVAKGRKGSRGWAGIAALQLGLNSFSPHPLSPYLAGTVAKGVVVAKLLSSYLAGTVAKGVDVAKGVQRLGWLCGPPAWKAWVWRKGSRGWAGFAAPQLGLNSFSPPPLVALPCRYCREGHGCDERGPKAWASSRPPSLEATHFRPQPLSPYHAGTVEKGVDVAKGVQRLGWLRSPQLGLNSFSPPALVAIPCRYCGEGCGCGKSGREAGLASRPPAWT</sequence>
<evidence type="ECO:0000313" key="1">
    <source>
        <dbReference type="EnsemblPlants" id="ONIVA01G32740.1"/>
    </source>
</evidence>
<evidence type="ECO:0000313" key="2">
    <source>
        <dbReference type="Proteomes" id="UP000006591"/>
    </source>
</evidence>
<organism evidence="1">
    <name type="scientific">Oryza nivara</name>
    <name type="common">Indian wild rice</name>
    <name type="synonym">Oryza sativa f. spontanea</name>
    <dbReference type="NCBI Taxonomy" id="4536"/>
    <lineage>
        <taxon>Eukaryota</taxon>
        <taxon>Viridiplantae</taxon>
        <taxon>Streptophyta</taxon>
        <taxon>Embryophyta</taxon>
        <taxon>Tracheophyta</taxon>
        <taxon>Spermatophyta</taxon>
        <taxon>Magnoliopsida</taxon>
        <taxon>Liliopsida</taxon>
        <taxon>Poales</taxon>
        <taxon>Poaceae</taxon>
        <taxon>BOP clade</taxon>
        <taxon>Oryzoideae</taxon>
        <taxon>Oryzeae</taxon>
        <taxon>Oryzinae</taxon>
        <taxon>Oryza</taxon>
    </lineage>
</organism>
<protein>
    <submittedName>
        <fullName evidence="1">Uncharacterized protein</fullName>
    </submittedName>
</protein>
<dbReference type="AlphaFoldDB" id="A0A0E0FS55"/>
<proteinExistence type="predicted"/>
<name>A0A0E0FS55_ORYNI</name>
<dbReference type="HOGENOM" id="CLU_682203_0_0_1"/>
<dbReference type="Gramene" id="ONIVA01G32740.1">
    <property type="protein sequence ID" value="ONIVA01G32740.1"/>
    <property type="gene ID" value="ONIVA01G32740"/>
</dbReference>